<accession>A0ABR4TAY7</accession>
<gene>
    <name evidence="1" type="ORF">Z960_p0106</name>
</gene>
<organism evidence="1 2">
    <name type="scientific">Clostridium haemolyticum NCTC 9693</name>
    <dbReference type="NCBI Taxonomy" id="1443114"/>
    <lineage>
        <taxon>Bacteria</taxon>
        <taxon>Bacillati</taxon>
        <taxon>Bacillota</taxon>
        <taxon>Clostridia</taxon>
        <taxon>Eubacteriales</taxon>
        <taxon>Clostridiaceae</taxon>
        <taxon>Clostridium</taxon>
    </lineage>
</organism>
<protein>
    <submittedName>
        <fullName evidence="1">Uncharacterized protein</fullName>
    </submittedName>
</protein>
<keyword evidence="2" id="KW-1185">Reference proteome</keyword>
<keyword evidence="1" id="KW-0614">Plasmid</keyword>
<reference evidence="2" key="1">
    <citation type="journal article" date="2014" name="PLoS ONE">
        <title>Plasmidome interchange between Clostridium botulinum, Clostridium novyi and Clostridium haemolyticum converts strains of independent lineages into distinctly different pathogens.</title>
        <authorList>
            <person name="Skarin H."/>
            <person name="Segerman B."/>
        </authorList>
    </citation>
    <scope>NUCLEOTIDE SEQUENCE [LARGE SCALE GENOMIC DNA]</scope>
    <source>
        <strain evidence="2">NCTC 9693</strain>
    </source>
</reference>
<evidence type="ECO:0000313" key="1">
    <source>
        <dbReference type="EMBL" id="KEI14100.1"/>
    </source>
</evidence>
<geneLocation type="plasmid" evidence="1 2">
    <name>p1Ch9693</name>
</geneLocation>
<dbReference type="EMBL" id="JENX01000125">
    <property type="protein sequence ID" value="KEI14100.1"/>
    <property type="molecule type" value="Genomic_DNA"/>
</dbReference>
<sequence length="50" mass="5820">MKGGNLSERPTIDSKMKLKFIEQLDMLRNGEYIEELKISQYLGGYPINEQ</sequence>
<dbReference type="Proteomes" id="UP000027937">
    <property type="component" value="Plasmid p1Ch9693"/>
</dbReference>
<dbReference type="RefSeq" id="WP_242845803.1">
    <property type="nucleotide sequence ID" value="NZ_CM003349.1"/>
</dbReference>
<evidence type="ECO:0000313" key="2">
    <source>
        <dbReference type="Proteomes" id="UP000027937"/>
    </source>
</evidence>
<name>A0ABR4TAY7_CLOHA</name>
<proteinExistence type="predicted"/>
<comment type="caution">
    <text evidence="1">The sequence shown here is derived from an EMBL/GenBank/DDBJ whole genome shotgun (WGS) entry which is preliminary data.</text>
</comment>